<dbReference type="InterPro" id="IPR036259">
    <property type="entry name" value="MFS_trans_sf"/>
</dbReference>
<evidence type="ECO:0000256" key="3">
    <source>
        <dbReference type="ARBA" id="ARBA00022989"/>
    </source>
</evidence>
<evidence type="ECO:0000313" key="9">
    <source>
        <dbReference type="Proteomes" id="UP000570595"/>
    </source>
</evidence>
<comment type="caution">
    <text evidence="8">The sequence shown here is derived from an EMBL/GenBank/DDBJ whole genome shotgun (WGS) entry which is preliminary data.</text>
</comment>
<dbReference type="EMBL" id="JABAHT010000433">
    <property type="protein sequence ID" value="KAF4656012.1"/>
    <property type="molecule type" value="Genomic_DNA"/>
</dbReference>
<feature type="transmembrane region" description="Helical" evidence="5">
    <location>
        <begin position="114"/>
        <end position="133"/>
    </location>
</feature>
<evidence type="ECO:0000313" key="7">
    <source>
        <dbReference type="EMBL" id="KAF4656012.1"/>
    </source>
</evidence>
<dbReference type="Pfam" id="PF06813">
    <property type="entry name" value="Nodulin-like"/>
    <property type="match status" value="1"/>
</dbReference>
<keyword evidence="4 5" id="KW-0472">Membrane</keyword>
<dbReference type="PANTHER" id="PTHR21576:SF158">
    <property type="entry name" value="RIBOSOMAL RNA-PROCESSING PROTEIN 12-LIKE CONSERVED DOMAIN-CONTAINING PROTEIN"/>
    <property type="match status" value="1"/>
</dbReference>
<gene>
    <name evidence="8" type="ORF">FOL46_006568</name>
    <name evidence="7" type="ORF">FOZ61_007241</name>
</gene>
<feature type="transmembrane region" description="Helical" evidence="5">
    <location>
        <begin position="370"/>
        <end position="386"/>
    </location>
</feature>
<evidence type="ECO:0000256" key="5">
    <source>
        <dbReference type="SAM" id="Phobius"/>
    </source>
</evidence>
<keyword evidence="3 5" id="KW-1133">Transmembrane helix</keyword>
<feature type="transmembrane region" description="Helical" evidence="5">
    <location>
        <begin position="20"/>
        <end position="39"/>
    </location>
</feature>
<feature type="transmembrane region" description="Helical" evidence="5">
    <location>
        <begin position="432"/>
        <end position="452"/>
    </location>
</feature>
<dbReference type="GO" id="GO:0016020">
    <property type="term" value="C:membrane"/>
    <property type="evidence" value="ECO:0007669"/>
    <property type="project" value="UniProtKB-SubCell"/>
</dbReference>
<evidence type="ECO:0000313" key="10">
    <source>
        <dbReference type="Proteomes" id="UP000572268"/>
    </source>
</evidence>
<feature type="transmembrane region" description="Helical" evidence="5">
    <location>
        <begin position="246"/>
        <end position="264"/>
    </location>
</feature>
<dbReference type="Proteomes" id="UP000570595">
    <property type="component" value="Unassembled WGS sequence"/>
</dbReference>
<comment type="subcellular location">
    <subcellularLocation>
        <location evidence="1">Membrane</location>
        <topology evidence="1">Multi-pass membrane protein</topology>
    </subcellularLocation>
</comment>
<feature type="transmembrane region" description="Helical" evidence="5">
    <location>
        <begin position="153"/>
        <end position="173"/>
    </location>
</feature>
<feature type="transmembrane region" description="Helical" evidence="5">
    <location>
        <begin position="59"/>
        <end position="78"/>
    </location>
</feature>
<feature type="transmembrane region" description="Helical" evidence="5">
    <location>
        <begin position="339"/>
        <end position="358"/>
    </location>
</feature>
<organism evidence="8 10">
    <name type="scientific">Perkinsus olseni</name>
    <name type="common">Perkinsus atlanticus</name>
    <dbReference type="NCBI Taxonomy" id="32597"/>
    <lineage>
        <taxon>Eukaryota</taxon>
        <taxon>Sar</taxon>
        <taxon>Alveolata</taxon>
        <taxon>Perkinsozoa</taxon>
        <taxon>Perkinsea</taxon>
        <taxon>Perkinsida</taxon>
        <taxon>Perkinsidae</taxon>
        <taxon>Perkinsus</taxon>
    </lineage>
</organism>
<dbReference type="EMBL" id="JABANN010000427">
    <property type="protein sequence ID" value="KAF4659502.1"/>
    <property type="molecule type" value="Genomic_DNA"/>
</dbReference>
<feature type="transmembrane region" description="Helical" evidence="5">
    <location>
        <begin position="84"/>
        <end position="102"/>
    </location>
</feature>
<dbReference type="OrthoDB" id="410267at2759"/>
<sequence>MVDEYSYSVLIPRSSRWKSLSMSFILVLLAGVGYCFPLYSDALMTALGMSRSQLTLVPALLNVGGGLVAPAGLCITKLGLRTAILAAGGLITVGYVGMYTISTFESVQSLLGDLGLVTVAYVLAFIMGHGSGWLDCIGVTANTTNYPSAKGQVTGITKCIFGLAAPTVTLLFTTLHDAEGSPLTFLLLVVFMVLLIIPLASLLVAFDPTPCPSAAVCDHIFSQANILGLTLALLQIVDFFLGVPKWLSLLMVVSLFALMVALPVRAERHLSPTEYTSISPAARTSNCYYYIGTAPLKSALFWAAFVGLSAAFGGGLAFINNQAQLIPSDIPDRSRIVGALLTVVTATSAASRVLTGWVADRSRLLPRPGYVIILIITMATAFTLLSKSTTVRNLFICGPMIGFCFGGMWALTPPLCVDLFGDHHLPLVYSSMRGTLLVGALLISSATMSVFYTPDHLYSRSFSAITVILLVAGLLPWLWIFLKTRTWYSAAF</sequence>
<dbReference type="Proteomes" id="UP000572268">
    <property type="component" value="Unassembled WGS sequence"/>
</dbReference>
<name>A0A7J6LJN6_PEROL</name>
<dbReference type="PANTHER" id="PTHR21576">
    <property type="entry name" value="UNCHARACTERIZED NODULIN-LIKE PROTEIN"/>
    <property type="match status" value="1"/>
</dbReference>
<feature type="transmembrane region" description="Helical" evidence="5">
    <location>
        <begin position="185"/>
        <end position="206"/>
    </location>
</feature>
<dbReference type="AlphaFoldDB" id="A0A7J6LJN6"/>
<accession>A0A7J6LJN6</accession>
<dbReference type="InterPro" id="IPR010658">
    <property type="entry name" value="Nodulin-like"/>
</dbReference>
<evidence type="ECO:0000259" key="6">
    <source>
        <dbReference type="Pfam" id="PF06813"/>
    </source>
</evidence>
<feature type="transmembrane region" description="Helical" evidence="5">
    <location>
        <begin position="299"/>
        <end position="319"/>
    </location>
</feature>
<proteinExistence type="predicted"/>
<reference evidence="9 10" key="1">
    <citation type="submission" date="2020-04" db="EMBL/GenBank/DDBJ databases">
        <title>Perkinsus olseni comparative genomics.</title>
        <authorList>
            <person name="Bogema D.R."/>
        </authorList>
    </citation>
    <scope>NUCLEOTIDE SEQUENCE [LARGE SCALE GENOMIC DNA]</scope>
    <source>
        <strain evidence="7">ATCC PRA-179</strain>
        <strain evidence="8">ATCC PRA-31</strain>
    </source>
</reference>
<feature type="domain" description="Nodulin-like" evidence="6">
    <location>
        <begin position="16"/>
        <end position="259"/>
    </location>
</feature>
<dbReference type="Gene3D" id="1.20.1250.20">
    <property type="entry name" value="MFS general substrate transporter like domains"/>
    <property type="match status" value="1"/>
</dbReference>
<evidence type="ECO:0000256" key="2">
    <source>
        <dbReference type="ARBA" id="ARBA00022692"/>
    </source>
</evidence>
<evidence type="ECO:0000256" key="1">
    <source>
        <dbReference type="ARBA" id="ARBA00004141"/>
    </source>
</evidence>
<dbReference type="SUPFAM" id="SSF103473">
    <property type="entry name" value="MFS general substrate transporter"/>
    <property type="match status" value="2"/>
</dbReference>
<feature type="transmembrane region" description="Helical" evidence="5">
    <location>
        <begin position="393"/>
        <end position="412"/>
    </location>
</feature>
<feature type="transmembrane region" description="Helical" evidence="5">
    <location>
        <begin position="464"/>
        <end position="482"/>
    </location>
</feature>
<protein>
    <recommendedName>
        <fullName evidence="6">Nodulin-like domain-containing protein</fullName>
    </recommendedName>
</protein>
<evidence type="ECO:0000256" key="4">
    <source>
        <dbReference type="ARBA" id="ARBA00023136"/>
    </source>
</evidence>
<keyword evidence="2 5" id="KW-0812">Transmembrane</keyword>
<evidence type="ECO:0000313" key="8">
    <source>
        <dbReference type="EMBL" id="KAF4659502.1"/>
    </source>
</evidence>